<evidence type="ECO:0000256" key="2">
    <source>
        <dbReference type="ARBA" id="ARBA00022475"/>
    </source>
</evidence>
<evidence type="ECO:0000256" key="3">
    <source>
        <dbReference type="ARBA" id="ARBA00022692"/>
    </source>
</evidence>
<dbReference type="InterPro" id="IPR032816">
    <property type="entry name" value="VTT_dom"/>
</dbReference>
<comment type="caution">
    <text evidence="8">The sequence shown here is derived from an EMBL/GenBank/DDBJ whole genome shotgun (WGS) entry which is preliminary data.</text>
</comment>
<comment type="similarity">
    <text evidence="6">Belongs to the TVP38/TMEM64 family.</text>
</comment>
<dbReference type="RefSeq" id="WP_262428262.1">
    <property type="nucleotide sequence ID" value="NZ_JACRTG010000003.1"/>
</dbReference>
<feature type="domain" description="VTT" evidence="7">
    <location>
        <begin position="65"/>
        <end position="183"/>
    </location>
</feature>
<dbReference type="Proteomes" id="UP000601171">
    <property type="component" value="Unassembled WGS sequence"/>
</dbReference>
<dbReference type="AlphaFoldDB" id="A0A926IJL9"/>
<feature type="transmembrane region" description="Helical" evidence="6">
    <location>
        <begin position="132"/>
        <end position="153"/>
    </location>
</feature>
<dbReference type="Pfam" id="PF09335">
    <property type="entry name" value="VTT_dom"/>
    <property type="match status" value="1"/>
</dbReference>
<feature type="transmembrane region" description="Helical" evidence="6">
    <location>
        <begin position="193"/>
        <end position="211"/>
    </location>
</feature>
<dbReference type="GO" id="GO:0005886">
    <property type="term" value="C:plasma membrane"/>
    <property type="evidence" value="ECO:0007669"/>
    <property type="project" value="UniProtKB-SubCell"/>
</dbReference>
<organism evidence="8 9">
    <name type="scientific">Paratissierella segnis</name>
    <dbReference type="NCBI Taxonomy" id="2763679"/>
    <lineage>
        <taxon>Bacteria</taxon>
        <taxon>Bacillati</taxon>
        <taxon>Bacillota</taxon>
        <taxon>Tissierellia</taxon>
        <taxon>Tissierellales</taxon>
        <taxon>Tissierellaceae</taxon>
        <taxon>Paratissierella</taxon>
    </lineage>
</organism>
<reference evidence="8" key="1">
    <citation type="submission" date="2020-08" db="EMBL/GenBank/DDBJ databases">
        <title>Genome public.</title>
        <authorList>
            <person name="Liu C."/>
            <person name="Sun Q."/>
        </authorList>
    </citation>
    <scope>NUCLEOTIDE SEQUENCE</scope>
    <source>
        <strain evidence="8">BX21</strain>
    </source>
</reference>
<keyword evidence="9" id="KW-1185">Reference proteome</keyword>
<evidence type="ECO:0000256" key="5">
    <source>
        <dbReference type="ARBA" id="ARBA00023136"/>
    </source>
</evidence>
<feature type="transmembrane region" description="Helical" evidence="6">
    <location>
        <begin position="12"/>
        <end position="30"/>
    </location>
</feature>
<protein>
    <recommendedName>
        <fullName evidence="6">TVP38/TMEM64 family membrane protein</fullName>
    </recommendedName>
</protein>
<evidence type="ECO:0000256" key="6">
    <source>
        <dbReference type="RuleBase" id="RU366058"/>
    </source>
</evidence>
<evidence type="ECO:0000313" key="9">
    <source>
        <dbReference type="Proteomes" id="UP000601171"/>
    </source>
</evidence>
<feature type="transmembrane region" description="Helical" evidence="6">
    <location>
        <begin position="50"/>
        <end position="74"/>
    </location>
</feature>
<keyword evidence="2 6" id="KW-1003">Cell membrane</keyword>
<dbReference type="InterPro" id="IPR015414">
    <property type="entry name" value="TMEM64"/>
</dbReference>
<keyword evidence="3 6" id="KW-0812">Transmembrane</keyword>
<keyword evidence="4 6" id="KW-1133">Transmembrane helix</keyword>
<evidence type="ECO:0000313" key="8">
    <source>
        <dbReference type="EMBL" id="MBC8586798.1"/>
    </source>
</evidence>
<gene>
    <name evidence="8" type="ORF">H8707_00905</name>
</gene>
<evidence type="ECO:0000256" key="1">
    <source>
        <dbReference type="ARBA" id="ARBA00004651"/>
    </source>
</evidence>
<evidence type="ECO:0000256" key="4">
    <source>
        <dbReference type="ARBA" id="ARBA00022989"/>
    </source>
</evidence>
<dbReference type="PANTHER" id="PTHR12677:SF59">
    <property type="entry name" value="GOLGI APPARATUS MEMBRANE PROTEIN TVP38-RELATED"/>
    <property type="match status" value="1"/>
</dbReference>
<feature type="transmembrane region" description="Helical" evidence="6">
    <location>
        <begin position="81"/>
        <end position="100"/>
    </location>
</feature>
<keyword evidence="5 6" id="KW-0472">Membrane</keyword>
<dbReference type="PANTHER" id="PTHR12677">
    <property type="entry name" value="GOLGI APPARATUS MEMBRANE PROTEIN TVP38-RELATED"/>
    <property type="match status" value="1"/>
</dbReference>
<comment type="subcellular location">
    <subcellularLocation>
        <location evidence="1 6">Cell membrane</location>
        <topology evidence="1 6">Multi-pass membrane protein</topology>
    </subcellularLocation>
</comment>
<accession>A0A926IJL9</accession>
<evidence type="ECO:0000259" key="7">
    <source>
        <dbReference type="Pfam" id="PF09335"/>
    </source>
</evidence>
<feature type="transmembrane region" description="Helical" evidence="6">
    <location>
        <begin position="160"/>
        <end position="181"/>
    </location>
</feature>
<proteinExistence type="inferred from homology"/>
<name>A0A926IJL9_9FIRM</name>
<dbReference type="EMBL" id="JACRTG010000003">
    <property type="protein sequence ID" value="MBC8586798.1"/>
    <property type="molecule type" value="Genomic_DNA"/>
</dbReference>
<sequence>MKKPSKQFLLKLLPAIVAFVGIIIFLSYGQNITVDDIISYTPENKLMASIFILLMFFIKSLTVMFPVAIIYIVTGMIFPPFLAVLINIIGIGIGFSYSHWVGHTSTSNLKDQLMIKYPKLTQLDSLMKNNEWFITFIVRMVGIIPIDVVSIFMGSAGISFTKYLTASILGTLPILLTTTFIGSTITDPTSPEFILSLLLRVVISALSSLIYKKAINKTG</sequence>